<evidence type="ECO:0000256" key="2">
    <source>
        <dbReference type="ARBA" id="ARBA00022801"/>
    </source>
</evidence>
<feature type="compositionally biased region" description="Pro residues" evidence="5">
    <location>
        <begin position="331"/>
        <end position="344"/>
    </location>
</feature>
<feature type="region of interest" description="Disordered" evidence="5">
    <location>
        <begin position="302"/>
        <end position="392"/>
    </location>
</feature>
<dbReference type="PROSITE" id="PS00383">
    <property type="entry name" value="TYR_PHOSPHATASE_1"/>
    <property type="match status" value="1"/>
</dbReference>
<dbReference type="InterPro" id="IPR003595">
    <property type="entry name" value="Tyr_Pase_cat"/>
</dbReference>
<evidence type="ECO:0000259" key="7">
    <source>
        <dbReference type="PROSITE" id="PS50056"/>
    </source>
</evidence>
<evidence type="ECO:0000256" key="3">
    <source>
        <dbReference type="ARBA" id="ARBA00022912"/>
    </source>
</evidence>
<keyword evidence="2" id="KW-0378">Hydrolase</keyword>
<feature type="domain" description="Tyrosine-protein phosphatase" evidence="6">
    <location>
        <begin position="28"/>
        <end position="291"/>
    </location>
</feature>
<evidence type="ECO:0000313" key="8">
    <source>
        <dbReference type="Proteomes" id="UP000492821"/>
    </source>
</evidence>
<dbReference type="InterPro" id="IPR029021">
    <property type="entry name" value="Prot-tyrosine_phosphatase-like"/>
</dbReference>
<dbReference type="GO" id="GO:0005634">
    <property type="term" value="C:nucleus"/>
    <property type="evidence" value="ECO:0007669"/>
    <property type="project" value="TreeGrafter"/>
</dbReference>
<dbReference type="Gene3D" id="3.90.190.10">
    <property type="entry name" value="Protein tyrosine phosphatase superfamily"/>
    <property type="match status" value="1"/>
</dbReference>
<dbReference type="SUPFAM" id="SSF52799">
    <property type="entry name" value="(Phosphotyrosine protein) phosphatases II"/>
    <property type="match status" value="1"/>
</dbReference>
<evidence type="ECO:0000259" key="6">
    <source>
        <dbReference type="PROSITE" id="PS50055"/>
    </source>
</evidence>
<dbReference type="PROSITE" id="PS50055">
    <property type="entry name" value="TYR_PHOSPHATASE_PTP"/>
    <property type="match status" value="1"/>
</dbReference>
<dbReference type="PANTHER" id="PTHR45983">
    <property type="entry name" value="TYROSINE PHOSPHATSE N18, PUTATIVE-RELATED"/>
    <property type="match status" value="1"/>
</dbReference>
<reference evidence="9" key="2">
    <citation type="submission" date="2020-10" db="UniProtKB">
        <authorList>
            <consortium name="WormBaseParasite"/>
        </authorList>
    </citation>
    <scope>IDENTIFICATION</scope>
</reference>
<dbReference type="InterPro" id="IPR047170">
    <property type="entry name" value="PTN12/18/22"/>
</dbReference>
<dbReference type="CDD" id="cd00047">
    <property type="entry name" value="PTPc"/>
    <property type="match status" value="1"/>
</dbReference>
<evidence type="ECO:0000256" key="4">
    <source>
        <dbReference type="ARBA" id="ARBA00034734"/>
    </source>
</evidence>
<dbReference type="PRINTS" id="PR00700">
    <property type="entry name" value="PRTYPHPHTASE"/>
</dbReference>
<accession>A0A7E4W2U9</accession>
<comment type="similarity">
    <text evidence="4">Belongs to the protein-tyrosine phosphatase family. Non-receptor class 4 subfamily.</text>
</comment>
<evidence type="ECO:0000313" key="9">
    <source>
        <dbReference type="WBParaSite" id="Pan_g5791.t1"/>
    </source>
</evidence>
<dbReference type="SMART" id="SM00404">
    <property type="entry name" value="PTPc_motif"/>
    <property type="match status" value="1"/>
</dbReference>
<dbReference type="InterPro" id="IPR000387">
    <property type="entry name" value="Tyr_Pase_dom"/>
</dbReference>
<dbReference type="EC" id="3.1.3.48" evidence="1"/>
<dbReference type="InterPro" id="IPR016130">
    <property type="entry name" value="Tyr_Pase_AS"/>
</dbReference>
<feature type="domain" description="Tyrosine specific protein phosphatases" evidence="7">
    <location>
        <begin position="207"/>
        <end position="282"/>
    </location>
</feature>
<dbReference type="SMART" id="SM00194">
    <property type="entry name" value="PTPc"/>
    <property type="match status" value="1"/>
</dbReference>
<keyword evidence="8" id="KW-1185">Reference proteome</keyword>
<protein>
    <recommendedName>
        <fullName evidence="1">protein-tyrosine-phosphatase</fullName>
        <ecNumber evidence="1">3.1.3.48</ecNumber>
    </recommendedName>
</protein>
<keyword evidence="3" id="KW-0904">Protein phosphatase</keyword>
<name>A0A7E4W2U9_PANRE</name>
<dbReference type="Pfam" id="PF00102">
    <property type="entry name" value="Y_phosphatase"/>
    <property type="match status" value="1"/>
</dbReference>
<evidence type="ECO:0000256" key="1">
    <source>
        <dbReference type="ARBA" id="ARBA00013064"/>
    </source>
</evidence>
<reference evidence="8" key="1">
    <citation type="journal article" date="2013" name="Genetics">
        <title>The draft genome and transcriptome of Panagrellus redivivus are shaped by the harsh demands of a free-living lifestyle.</title>
        <authorList>
            <person name="Srinivasan J."/>
            <person name="Dillman A.R."/>
            <person name="Macchietto M.G."/>
            <person name="Heikkinen L."/>
            <person name="Lakso M."/>
            <person name="Fracchia K.M."/>
            <person name="Antoshechkin I."/>
            <person name="Mortazavi A."/>
            <person name="Wong G."/>
            <person name="Sternberg P.W."/>
        </authorList>
    </citation>
    <scope>NUCLEOTIDE SEQUENCE [LARGE SCALE GENOMIC DNA]</scope>
    <source>
        <strain evidence="8">MT8872</strain>
    </source>
</reference>
<proteinExistence type="inferred from homology"/>
<feature type="compositionally biased region" description="Pro residues" evidence="5">
    <location>
        <begin position="354"/>
        <end position="363"/>
    </location>
</feature>
<dbReference type="Proteomes" id="UP000492821">
    <property type="component" value="Unassembled WGS sequence"/>
</dbReference>
<organism evidence="8 9">
    <name type="scientific">Panagrellus redivivus</name>
    <name type="common">Microworm</name>
    <dbReference type="NCBI Taxonomy" id="6233"/>
    <lineage>
        <taxon>Eukaryota</taxon>
        <taxon>Metazoa</taxon>
        <taxon>Ecdysozoa</taxon>
        <taxon>Nematoda</taxon>
        <taxon>Chromadorea</taxon>
        <taxon>Rhabditida</taxon>
        <taxon>Tylenchina</taxon>
        <taxon>Panagrolaimomorpha</taxon>
        <taxon>Panagrolaimoidea</taxon>
        <taxon>Panagrolaimidae</taxon>
        <taxon>Panagrellus</taxon>
    </lineage>
</organism>
<dbReference type="GO" id="GO:0004726">
    <property type="term" value="F:non-membrane spanning protein tyrosine phosphatase activity"/>
    <property type="evidence" value="ECO:0007669"/>
    <property type="project" value="InterPro"/>
</dbReference>
<dbReference type="WBParaSite" id="Pan_g5791.t1">
    <property type="protein sequence ID" value="Pan_g5791.t1"/>
    <property type="gene ID" value="Pan_g5791"/>
</dbReference>
<evidence type="ECO:0000256" key="5">
    <source>
        <dbReference type="SAM" id="MobiDB-lite"/>
    </source>
</evidence>
<dbReference type="PANTHER" id="PTHR45983:SF2">
    <property type="entry name" value="PROTEIN-TYROSINE-PHOSPHATASE"/>
    <property type="match status" value="1"/>
</dbReference>
<dbReference type="InterPro" id="IPR000242">
    <property type="entry name" value="PTP_cat"/>
</dbReference>
<dbReference type="AlphaFoldDB" id="A0A7E4W2U9"/>
<sequence length="401" mass="45230">MSGDEVPDQRKVMEAYIADYESCTSEKLNFQFLDIRKDQIDLRESEEYSCSIGQRPDNFLRNRYRDILPYNTNRVQLEPTASNPEGYINASVITSDETPTVYIASQAPLPETVEDFWHMICQKKINVIVMLCKCVESFTPKCEMYWPKNVGETRTFGDFAVTFVKETVFNEFSHRSLVVKSEKYGTLETEQLHYTEWPDHGCPQGEKQVLQLIEQMCTLRTTDSPILIHCSAGCGRTGTVIALTIIRDLINQRTLKQLNVKELVSNLRRQRTSMVQTQSQYHLLRKCVAVYCKMALGIDTETKSPASSPVVPDDRPMAPGLSLHTELRKPPALPLKPPTQPPVPVEKKTSNPSSPAPPPPAITTPPVNTNPFLDPEPPRTNTNPFLEDVTSDSAELVCLQP</sequence>
<dbReference type="PROSITE" id="PS50056">
    <property type="entry name" value="TYR_PHOSPHATASE_2"/>
    <property type="match status" value="1"/>
</dbReference>
<dbReference type="GO" id="GO:0005737">
    <property type="term" value="C:cytoplasm"/>
    <property type="evidence" value="ECO:0007669"/>
    <property type="project" value="TreeGrafter"/>
</dbReference>